<proteinExistence type="predicted"/>
<evidence type="ECO:0000313" key="2">
    <source>
        <dbReference type="EMBL" id="PJG53671.1"/>
    </source>
</evidence>
<dbReference type="Pfam" id="PF04896">
    <property type="entry name" value="AmoC"/>
    <property type="match status" value="1"/>
</dbReference>
<dbReference type="InterPro" id="IPR023349">
    <property type="entry name" value="NH3_CH4_mOase_C_sf"/>
</dbReference>
<dbReference type="GO" id="GO:0004497">
    <property type="term" value="F:monooxygenase activity"/>
    <property type="evidence" value="ECO:0007669"/>
    <property type="project" value="UniProtKB-KW"/>
</dbReference>
<sequence length="263" mass="30024">MSITMTHNAKSAAEDRTQPLANFKLAAGVTLAVLALMVFWRIFQQVYAWSAGLDSTEPAFDVAWMTLLKVELSVIPLLWVVTWAYLWFTRDRNLGALKPREELRRYFNLVLFIFIYALCVWFATSFFAEQDASWHQVVVRDTSFTPSHIVLFYGTMPLYVLFGVGSFLYAMTRLPKFATQISIPFVLAVVGPFLILPNLGYNEWGHAFFLMEEVFSYPLHWGFVVMGWSVLALGGLLIQIAMHMLEVIGRLSQEDEVSVATQR</sequence>
<feature type="transmembrane region" description="Helical" evidence="1">
    <location>
        <begin position="21"/>
        <end position="43"/>
    </location>
</feature>
<name>A0A2M8R764_9BRAD</name>
<accession>A0A2M8R764</accession>
<feature type="transmembrane region" description="Helical" evidence="1">
    <location>
        <begin position="181"/>
        <end position="201"/>
    </location>
</feature>
<keyword evidence="3" id="KW-1185">Reference proteome</keyword>
<dbReference type="AlphaFoldDB" id="A0A2M8R764"/>
<protein>
    <submittedName>
        <fullName evidence="2">Methane monooxygenase/ammonia monooxygenase subunit C</fullName>
    </submittedName>
</protein>
<keyword evidence="1" id="KW-0812">Transmembrane</keyword>
<keyword evidence="2" id="KW-0560">Oxidoreductase</keyword>
<evidence type="ECO:0000313" key="3">
    <source>
        <dbReference type="Proteomes" id="UP000231194"/>
    </source>
</evidence>
<dbReference type="RefSeq" id="WP_100233520.1">
    <property type="nucleotide sequence ID" value="NZ_PGVG01000015.1"/>
</dbReference>
<organism evidence="2 3">
    <name type="scientific">Bradyrhizobium forestalis</name>
    <dbReference type="NCBI Taxonomy" id="1419263"/>
    <lineage>
        <taxon>Bacteria</taxon>
        <taxon>Pseudomonadati</taxon>
        <taxon>Pseudomonadota</taxon>
        <taxon>Alphaproteobacteria</taxon>
        <taxon>Hyphomicrobiales</taxon>
        <taxon>Nitrobacteraceae</taxon>
        <taxon>Bradyrhizobium</taxon>
    </lineage>
</organism>
<dbReference type="Gene3D" id="1.20.1050.50">
    <property type="entry name" value="Particulate methane monooxygenase subunit c2. Chain: C"/>
    <property type="match status" value="1"/>
</dbReference>
<dbReference type="NCBIfam" id="NF041641">
    <property type="entry name" value="AmoC_BACT"/>
    <property type="match status" value="1"/>
</dbReference>
<comment type="caution">
    <text evidence="2">The sequence shown here is derived from an EMBL/GenBank/DDBJ whole genome shotgun (WGS) entry which is preliminary data.</text>
</comment>
<feature type="transmembrane region" description="Helical" evidence="1">
    <location>
        <begin position="221"/>
        <end position="242"/>
    </location>
</feature>
<dbReference type="Proteomes" id="UP000231194">
    <property type="component" value="Unassembled WGS sequence"/>
</dbReference>
<reference evidence="2 3" key="1">
    <citation type="submission" date="2017-11" db="EMBL/GenBank/DDBJ databases">
        <title>Bradyrhizobium forestalis sp. nov., an efficient nitrogen-fixing bacterium isolated from nodules of forest legume species in the Amazon.</title>
        <authorList>
            <person name="Costa E.M."/>
            <person name="Guimaraes A."/>
            <person name="Carvalho T.S."/>
            <person name="Rodrigues T.L."/>
            <person name="Ribeiro P.R.A."/>
            <person name="Lebbe L."/>
            <person name="Willems A."/>
            <person name="Moreira F.M.S."/>
        </authorList>
    </citation>
    <scope>NUCLEOTIDE SEQUENCE [LARGE SCALE GENOMIC DNA]</scope>
    <source>
        <strain evidence="2 3">INPA54B</strain>
    </source>
</reference>
<dbReference type="OrthoDB" id="184526at2"/>
<evidence type="ECO:0000256" key="1">
    <source>
        <dbReference type="SAM" id="Phobius"/>
    </source>
</evidence>
<keyword evidence="2" id="KW-0503">Monooxygenase</keyword>
<keyword evidence="1" id="KW-1133">Transmembrane helix</keyword>
<dbReference type="EMBL" id="PGVG01000015">
    <property type="protein sequence ID" value="PJG53671.1"/>
    <property type="molecule type" value="Genomic_DNA"/>
</dbReference>
<gene>
    <name evidence="2" type="ORF">CVM73_19710</name>
</gene>
<feature type="transmembrane region" description="Helical" evidence="1">
    <location>
        <begin position="148"/>
        <end position="169"/>
    </location>
</feature>
<feature type="transmembrane region" description="Helical" evidence="1">
    <location>
        <begin position="63"/>
        <end position="88"/>
    </location>
</feature>
<keyword evidence="1" id="KW-0472">Membrane</keyword>
<dbReference type="NCBIfam" id="TIGR03078">
    <property type="entry name" value="CH4_NH3mon_ox_C"/>
    <property type="match status" value="1"/>
</dbReference>
<feature type="transmembrane region" description="Helical" evidence="1">
    <location>
        <begin position="109"/>
        <end position="128"/>
    </location>
</feature>
<dbReference type="CDD" id="cd19412">
    <property type="entry name" value="pMMO-AMO_C"/>
    <property type="match status" value="1"/>
</dbReference>
<dbReference type="InterPro" id="IPR006980">
    <property type="entry name" value="NH3_CH4_mOase_C"/>
</dbReference>